<keyword evidence="1" id="KW-0472">Membrane</keyword>
<evidence type="ECO:0000256" key="1">
    <source>
        <dbReference type="SAM" id="Phobius"/>
    </source>
</evidence>
<name>A0A2Z6IBF5_9BURK</name>
<keyword evidence="1" id="KW-1133">Transmembrane helix</keyword>
<dbReference type="Proteomes" id="UP000271003">
    <property type="component" value="Chromosome"/>
</dbReference>
<feature type="transmembrane region" description="Helical" evidence="1">
    <location>
        <begin position="12"/>
        <end position="30"/>
    </location>
</feature>
<feature type="transmembrane region" description="Helical" evidence="1">
    <location>
        <begin position="50"/>
        <end position="73"/>
    </location>
</feature>
<dbReference type="EMBL" id="AP018786">
    <property type="protein sequence ID" value="BBF23809.1"/>
    <property type="molecule type" value="Genomic_DNA"/>
</dbReference>
<dbReference type="AlphaFoldDB" id="A0A2Z6IBF5"/>
<evidence type="ECO:0000313" key="3">
    <source>
        <dbReference type="Proteomes" id="UP000271003"/>
    </source>
</evidence>
<keyword evidence="1" id="KW-0812">Transmembrane</keyword>
<dbReference type="OrthoDB" id="1650781at2"/>
<sequence>MEEHIVRWLRDNDALVCIAGGVVLVVGSVRDWDWLCDPVGKPHMPFSRGTLRLSVFLCGCVLVACGVLGLVLAR</sequence>
<accession>A0A2Z6IBF5</accession>
<gene>
    <name evidence="2" type="ORF">SUTMEG_17000</name>
</gene>
<reference evidence="2 3" key="1">
    <citation type="journal article" date="2018" name="Int. J. Syst. Evol. Microbiol.">
        <title>Mesosutterella multiformis gen. nov., sp. nov., a member of the family Sutterellaceae and Sutterella megalosphaeroides sp. nov., isolated from human faeces.</title>
        <authorList>
            <person name="Sakamoto M."/>
            <person name="Ikeyama N."/>
            <person name="Kunihiro T."/>
            <person name="Iino T."/>
            <person name="Yuki M."/>
            <person name="Ohkuma M."/>
        </authorList>
    </citation>
    <scope>NUCLEOTIDE SEQUENCE [LARGE SCALE GENOMIC DNA]</scope>
    <source>
        <strain evidence="2 3">6FBBBH3</strain>
    </source>
</reference>
<organism evidence="2 3">
    <name type="scientific">Sutterella megalosphaeroides</name>
    <dbReference type="NCBI Taxonomy" id="2494234"/>
    <lineage>
        <taxon>Bacteria</taxon>
        <taxon>Pseudomonadati</taxon>
        <taxon>Pseudomonadota</taxon>
        <taxon>Betaproteobacteria</taxon>
        <taxon>Burkholderiales</taxon>
        <taxon>Sutterellaceae</taxon>
        <taxon>Sutterella</taxon>
    </lineage>
</organism>
<proteinExistence type="predicted"/>
<keyword evidence="3" id="KW-1185">Reference proteome</keyword>
<dbReference type="KEGG" id="sutt:SUTMEG_17000"/>
<dbReference type="RefSeq" id="WP_120177373.1">
    <property type="nucleotide sequence ID" value="NZ_AP018786.1"/>
</dbReference>
<evidence type="ECO:0000313" key="2">
    <source>
        <dbReference type="EMBL" id="BBF23809.1"/>
    </source>
</evidence>
<protein>
    <submittedName>
        <fullName evidence="2">Uncharacterized protein</fullName>
    </submittedName>
</protein>